<dbReference type="RefSeq" id="WP_069853252.1">
    <property type="nucleotide sequence ID" value="NZ_CP014859.1"/>
</dbReference>
<dbReference type="Gene3D" id="3.40.50.720">
    <property type="entry name" value="NAD(P)-binding Rossmann-like Domain"/>
    <property type="match status" value="1"/>
</dbReference>
<evidence type="ECO:0000313" key="4">
    <source>
        <dbReference type="Proteomes" id="UP000095210"/>
    </source>
</evidence>
<dbReference type="EMBL" id="CP014859">
    <property type="protein sequence ID" value="AOS61616.1"/>
    <property type="molecule type" value="Genomic_DNA"/>
</dbReference>
<evidence type="ECO:0008006" key="5">
    <source>
        <dbReference type="Google" id="ProtNLM"/>
    </source>
</evidence>
<dbReference type="PANTHER" id="PTHR24320:SF148">
    <property type="entry name" value="NAD(P)-BINDING ROSSMANN-FOLD SUPERFAMILY PROTEIN"/>
    <property type="match status" value="1"/>
</dbReference>
<name>A0AAC9HLY2_9PSEU</name>
<evidence type="ECO:0000313" key="3">
    <source>
        <dbReference type="EMBL" id="AOS61616.1"/>
    </source>
</evidence>
<accession>A0AAC9HLY2</accession>
<dbReference type="PANTHER" id="PTHR24320">
    <property type="entry name" value="RETINOL DEHYDROGENASE"/>
    <property type="match status" value="1"/>
</dbReference>
<dbReference type="AlphaFoldDB" id="A0AAC9HLY2"/>
<evidence type="ECO:0000256" key="2">
    <source>
        <dbReference type="ARBA" id="ARBA00023002"/>
    </source>
</evidence>
<reference evidence="4" key="1">
    <citation type="submission" date="2016-03" db="EMBL/GenBank/DDBJ databases">
        <title>Complete genome sequence of the type strain Actinoalloteichus hymeniacidonis DSM 45092.</title>
        <authorList>
            <person name="Schaffert L."/>
            <person name="Albersmeier A."/>
            <person name="Winkler A."/>
            <person name="Kalinowski J."/>
            <person name="Zotchev S."/>
            <person name="Ruckert C."/>
        </authorList>
    </citation>
    <scope>NUCLEOTIDE SEQUENCE [LARGE SCALE GENOMIC DNA]</scope>
    <source>
        <strain evidence="4">HPA177(T) (DSM 45092(T))</strain>
    </source>
</reference>
<dbReference type="Proteomes" id="UP000095210">
    <property type="component" value="Chromosome"/>
</dbReference>
<dbReference type="Pfam" id="PF00106">
    <property type="entry name" value="adh_short"/>
    <property type="match status" value="1"/>
</dbReference>
<evidence type="ECO:0000256" key="1">
    <source>
        <dbReference type="ARBA" id="ARBA00006484"/>
    </source>
</evidence>
<comment type="similarity">
    <text evidence="1">Belongs to the short-chain dehydrogenases/reductases (SDR) family.</text>
</comment>
<gene>
    <name evidence="3" type="ORF">TL08_03930</name>
</gene>
<dbReference type="GO" id="GO:0016491">
    <property type="term" value="F:oxidoreductase activity"/>
    <property type="evidence" value="ECO:0007669"/>
    <property type="project" value="UniProtKB-KW"/>
</dbReference>
<keyword evidence="2" id="KW-0560">Oxidoreductase</keyword>
<dbReference type="SUPFAM" id="SSF51735">
    <property type="entry name" value="NAD(P)-binding Rossmann-fold domains"/>
    <property type="match status" value="1"/>
</dbReference>
<sequence length="306" mass="32785">MADCTIVMTGATRGIGLEAAQELLRRRPDVHLVVLARAASAAQVMPQLRKISAHVSTIDVDLASTASINKAAAQVEDLLDAGTLPPLHGVVCNAGVHLDSAMHTTVDGYETTFAVNVLATHLLLRRLHPHLRNTPARIVVTVSDAHFGDLRHTAGVFPATDWTTPEKLFRPGAYVRSTSVRAGRRAYATSKLGGIHLVHEWARRLPEGVDILAYNPSLVIGTGLAREAGGASDFVMKYLVPAFTLTPLVDTPPVAGRKLADVILGDTSAVTGSYIHRTRVAASSKESYDADREAELWAWLEKAAQG</sequence>
<organism evidence="3 4">
    <name type="scientific">Actinoalloteichus hymeniacidonis</name>
    <dbReference type="NCBI Taxonomy" id="340345"/>
    <lineage>
        <taxon>Bacteria</taxon>
        <taxon>Bacillati</taxon>
        <taxon>Actinomycetota</taxon>
        <taxon>Actinomycetes</taxon>
        <taxon>Pseudonocardiales</taxon>
        <taxon>Pseudonocardiaceae</taxon>
        <taxon>Actinoalloteichus</taxon>
    </lineage>
</organism>
<dbReference type="KEGG" id="ahm:TL08_03930"/>
<proteinExistence type="inferred from homology"/>
<keyword evidence="4" id="KW-1185">Reference proteome</keyword>
<dbReference type="PRINTS" id="PR00081">
    <property type="entry name" value="GDHRDH"/>
</dbReference>
<dbReference type="InterPro" id="IPR002347">
    <property type="entry name" value="SDR_fam"/>
</dbReference>
<dbReference type="InterPro" id="IPR036291">
    <property type="entry name" value="NAD(P)-bd_dom_sf"/>
</dbReference>
<protein>
    <recommendedName>
        <fullName evidence="5">Short chain dehydrogenase</fullName>
    </recommendedName>
</protein>